<accession>A0A2A4GE40</accession>
<dbReference type="PANTHER" id="PTHR43304:SF1">
    <property type="entry name" value="PAC DOMAIN-CONTAINING PROTEIN"/>
    <property type="match status" value="1"/>
</dbReference>
<evidence type="ECO:0000256" key="1">
    <source>
        <dbReference type="ARBA" id="ARBA00000085"/>
    </source>
</evidence>
<name>A0A2A4GE40_9FLAO</name>
<dbReference type="RefSeq" id="WP_097441786.1">
    <property type="nucleotide sequence ID" value="NZ_NBWU01000001.1"/>
</dbReference>
<dbReference type="Pfam" id="PF02518">
    <property type="entry name" value="HATPase_c"/>
    <property type="match status" value="1"/>
</dbReference>
<dbReference type="OrthoDB" id="9811889at2"/>
<dbReference type="EMBL" id="NBWU01000001">
    <property type="protein sequence ID" value="PCE66264.1"/>
    <property type="molecule type" value="Genomic_DNA"/>
</dbReference>
<gene>
    <name evidence="9" type="ORF">B7P33_02910</name>
</gene>
<protein>
    <recommendedName>
        <fullName evidence="2">histidine kinase</fullName>
        <ecNumber evidence="2">2.7.13.3</ecNumber>
    </recommendedName>
</protein>
<feature type="domain" description="PAC" evidence="8">
    <location>
        <begin position="222"/>
        <end position="274"/>
    </location>
</feature>
<evidence type="ECO:0000256" key="4">
    <source>
        <dbReference type="ARBA" id="ARBA00022679"/>
    </source>
</evidence>
<feature type="domain" description="Histidine kinase" evidence="6">
    <location>
        <begin position="285"/>
        <end position="497"/>
    </location>
</feature>
<dbReference type="InterPro" id="IPR004358">
    <property type="entry name" value="Sig_transdc_His_kin-like_C"/>
</dbReference>
<dbReference type="NCBIfam" id="TIGR00229">
    <property type="entry name" value="sensory_box"/>
    <property type="match status" value="1"/>
</dbReference>
<keyword evidence="5" id="KW-0418">Kinase</keyword>
<dbReference type="SMART" id="SM00387">
    <property type="entry name" value="HATPase_c"/>
    <property type="match status" value="1"/>
</dbReference>
<dbReference type="InterPro" id="IPR036890">
    <property type="entry name" value="HATPase_C_sf"/>
</dbReference>
<dbReference type="AlphaFoldDB" id="A0A2A4GE40"/>
<evidence type="ECO:0000259" key="6">
    <source>
        <dbReference type="PROSITE" id="PS50109"/>
    </source>
</evidence>
<dbReference type="PROSITE" id="PS50113">
    <property type="entry name" value="PAC"/>
    <property type="match status" value="1"/>
</dbReference>
<sequence>MSKTQPTRITDKKFAPTQPRAMLEALMEGTKHAIWYLDTDYRFLEGNTAFIDLYLNCFGQLPEKGTALYCEAWEQFPQLGCFEDYENVFNGNGATRSKTVKLVATGTIYKLEFLPITDTNPTQVHGVCVQLKDITARIRSRQELEESKTQLLEAQEIGGIGNWNWDMENNEINWSDPLFNIFGLHPNEFDGSYESLVRYIHPEEKEAFHDDIRRSIREKSDHDIVLRILTHSGETKYVHQKGKAFYDDNGWAYRMAGTTQDVTQTVLANQKIALQNKELQHFVHVVSHNLRSPISNILMLPQVYVRGKHPANDAIVDQMIYMTKRLDQTIKDLNHTLELKKVNKADFRMVSLHKVMLEVKKLLDDDLRKHKVQLSTDFSLASDIPCYQGYMLNILYNLILNGIRYKQFGKNPKIHVSSDKRDGKRIVRVRDNGIGIELTPERRKKIFEMYGKLSGKTKGKGLGLYLVKAQVEALEGTINVNSIPGKGTTFTMEFNAL</sequence>
<dbReference type="Pfam" id="PF08447">
    <property type="entry name" value="PAS_3"/>
    <property type="match status" value="1"/>
</dbReference>
<keyword evidence="10" id="KW-1185">Reference proteome</keyword>
<comment type="caution">
    <text evidence="9">The sequence shown here is derived from an EMBL/GenBank/DDBJ whole genome shotgun (WGS) entry which is preliminary data.</text>
</comment>
<evidence type="ECO:0000313" key="9">
    <source>
        <dbReference type="EMBL" id="PCE66264.1"/>
    </source>
</evidence>
<dbReference type="InterPro" id="IPR000700">
    <property type="entry name" value="PAS-assoc_C"/>
</dbReference>
<dbReference type="Proteomes" id="UP000219559">
    <property type="component" value="Unassembled WGS sequence"/>
</dbReference>
<dbReference type="SUPFAM" id="SSF55785">
    <property type="entry name" value="PYP-like sensor domain (PAS domain)"/>
    <property type="match status" value="1"/>
</dbReference>
<dbReference type="InterPro" id="IPR035965">
    <property type="entry name" value="PAS-like_dom_sf"/>
</dbReference>
<dbReference type="PRINTS" id="PR00344">
    <property type="entry name" value="BCTRLSENSOR"/>
</dbReference>
<dbReference type="SUPFAM" id="SSF47384">
    <property type="entry name" value="Homodimeric domain of signal transducing histidine kinase"/>
    <property type="match status" value="1"/>
</dbReference>
<dbReference type="Gene3D" id="3.30.450.20">
    <property type="entry name" value="PAS domain"/>
    <property type="match status" value="2"/>
</dbReference>
<dbReference type="PROSITE" id="PS50109">
    <property type="entry name" value="HIS_KIN"/>
    <property type="match status" value="1"/>
</dbReference>
<evidence type="ECO:0000256" key="2">
    <source>
        <dbReference type="ARBA" id="ARBA00012438"/>
    </source>
</evidence>
<dbReference type="InterPro" id="IPR013655">
    <property type="entry name" value="PAS_fold_3"/>
</dbReference>
<evidence type="ECO:0000259" key="8">
    <source>
        <dbReference type="PROSITE" id="PS50113"/>
    </source>
</evidence>
<dbReference type="InterPro" id="IPR036097">
    <property type="entry name" value="HisK_dim/P_sf"/>
</dbReference>
<dbReference type="PANTHER" id="PTHR43304">
    <property type="entry name" value="PHYTOCHROME-LIKE PROTEIN CPH1"/>
    <property type="match status" value="1"/>
</dbReference>
<proteinExistence type="predicted"/>
<evidence type="ECO:0000259" key="7">
    <source>
        <dbReference type="PROSITE" id="PS50112"/>
    </source>
</evidence>
<dbReference type="Gene3D" id="3.30.565.10">
    <property type="entry name" value="Histidine kinase-like ATPase, C-terminal domain"/>
    <property type="match status" value="1"/>
</dbReference>
<dbReference type="InterPro" id="IPR000014">
    <property type="entry name" value="PAS"/>
</dbReference>
<dbReference type="SUPFAM" id="SSF55874">
    <property type="entry name" value="ATPase domain of HSP90 chaperone/DNA topoisomerase II/histidine kinase"/>
    <property type="match status" value="1"/>
</dbReference>
<dbReference type="GO" id="GO:0000155">
    <property type="term" value="F:phosphorelay sensor kinase activity"/>
    <property type="evidence" value="ECO:0007669"/>
    <property type="project" value="InterPro"/>
</dbReference>
<dbReference type="PROSITE" id="PS50112">
    <property type="entry name" value="PAS"/>
    <property type="match status" value="1"/>
</dbReference>
<keyword evidence="3" id="KW-0597">Phosphoprotein</keyword>
<evidence type="ECO:0000313" key="10">
    <source>
        <dbReference type="Proteomes" id="UP000219559"/>
    </source>
</evidence>
<dbReference type="Gene3D" id="1.10.287.130">
    <property type="match status" value="1"/>
</dbReference>
<dbReference type="InterPro" id="IPR052162">
    <property type="entry name" value="Sensor_kinase/Photoreceptor"/>
</dbReference>
<dbReference type="InterPro" id="IPR003594">
    <property type="entry name" value="HATPase_dom"/>
</dbReference>
<dbReference type="EC" id="2.7.13.3" evidence="2"/>
<dbReference type="InterPro" id="IPR005467">
    <property type="entry name" value="His_kinase_dom"/>
</dbReference>
<evidence type="ECO:0000256" key="5">
    <source>
        <dbReference type="ARBA" id="ARBA00022777"/>
    </source>
</evidence>
<keyword evidence="4" id="KW-0808">Transferase</keyword>
<comment type="catalytic activity">
    <reaction evidence="1">
        <text>ATP + protein L-histidine = ADP + protein N-phospho-L-histidine.</text>
        <dbReference type="EC" id="2.7.13.3"/>
    </reaction>
</comment>
<organism evidence="9 10">
    <name type="scientific">Sediminicola luteus</name>
    <dbReference type="NCBI Taxonomy" id="319238"/>
    <lineage>
        <taxon>Bacteria</taxon>
        <taxon>Pseudomonadati</taxon>
        <taxon>Bacteroidota</taxon>
        <taxon>Flavobacteriia</taxon>
        <taxon>Flavobacteriales</taxon>
        <taxon>Flavobacteriaceae</taxon>
        <taxon>Sediminicola</taxon>
    </lineage>
</organism>
<reference evidence="9 10" key="1">
    <citation type="submission" date="2017-04" db="EMBL/GenBank/DDBJ databases">
        <title>A new member of the family Flavobacteriaceae isolated from ascidians.</title>
        <authorList>
            <person name="Chen L."/>
        </authorList>
    </citation>
    <scope>NUCLEOTIDE SEQUENCE [LARGE SCALE GENOMIC DNA]</scope>
    <source>
        <strain evidence="9 10">HQA918</strain>
    </source>
</reference>
<dbReference type="CDD" id="cd00130">
    <property type="entry name" value="PAS"/>
    <property type="match status" value="1"/>
</dbReference>
<evidence type="ECO:0000256" key="3">
    <source>
        <dbReference type="ARBA" id="ARBA00022553"/>
    </source>
</evidence>
<dbReference type="Gene3D" id="2.10.70.100">
    <property type="match status" value="1"/>
</dbReference>
<feature type="domain" description="PAS" evidence="7">
    <location>
        <begin position="166"/>
        <end position="219"/>
    </location>
</feature>